<dbReference type="AlphaFoldDB" id="A0A0V0HCH4"/>
<protein>
    <submittedName>
        <fullName evidence="1">Putative ovule protein</fullName>
    </submittedName>
</protein>
<name>A0A0V0HCH4_SOLCH</name>
<dbReference type="EMBL" id="GEDG01021655">
    <property type="protein sequence ID" value="JAP18130.1"/>
    <property type="molecule type" value="Transcribed_RNA"/>
</dbReference>
<evidence type="ECO:0000313" key="1">
    <source>
        <dbReference type="EMBL" id="JAP18130.1"/>
    </source>
</evidence>
<reference evidence="1" key="1">
    <citation type="submission" date="2015-12" db="EMBL/GenBank/DDBJ databases">
        <title>Gene expression during late stages of embryo sac development: a critical building block for successful pollen-pistil interactions.</title>
        <authorList>
            <person name="Liu Y."/>
            <person name="Joly V."/>
            <person name="Sabar M."/>
            <person name="Matton D.P."/>
        </authorList>
    </citation>
    <scope>NUCLEOTIDE SEQUENCE</scope>
</reference>
<accession>A0A0V0HCH4</accession>
<organism evidence="1">
    <name type="scientific">Solanum chacoense</name>
    <name type="common">Chaco potato</name>
    <dbReference type="NCBI Taxonomy" id="4108"/>
    <lineage>
        <taxon>Eukaryota</taxon>
        <taxon>Viridiplantae</taxon>
        <taxon>Streptophyta</taxon>
        <taxon>Embryophyta</taxon>
        <taxon>Tracheophyta</taxon>
        <taxon>Spermatophyta</taxon>
        <taxon>Magnoliopsida</taxon>
        <taxon>eudicotyledons</taxon>
        <taxon>Gunneridae</taxon>
        <taxon>Pentapetalae</taxon>
        <taxon>asterids</taxon>
        <taxon>lamiids</taxon>
        <taxon>Solanales</taxon>
        <taxon>Solanaceae</taxon>
        <taxon>Solanoideae</taxon>
        <taxon>Solaneae</taxon>
        <taxon>Solanum</taxon>
    </lineage>
</organism>
<proteinExistence type="predicted"/>
<sequence length="92" mass="10478">MSIQAKLNWKKYQSQVVGCRSDSFCTPKALSRNLSTMDTNSSTFSSWGKWPQFLIISRQDPGMARESLSEFHGGTSRSLSPVIIRTERNKQY</sequence>